<comment type="caution">
    <text evidence="1">The sequence shown here is derived from an EMBL/GenBank/DDBJ whole genome shotgun (WGS) entry which is preliminary data.</text>
</comment>
<dbReference type="Proteomes" id="UP001316087">
    <property type="component" value="Unassembled WGS sequence"/>
</dbReference>
<sequence>MAKEIEAKVEPVDVDKVAEVVTSKLPKFTKSQLVTSRKYIHRRDALNALLKDSEQYTFAQVDKILKQFDEGVKN</sequence>
<evidence type="ECO:0000313" key="2">
    <source>
        <dbReference type="Proteomes" id="UP001316087"/>
    </source>
</evidence>
<dbReference type="EMBL" id="JAKZFC010000002">
    <property type="protein sequence ID" value="MCH7321782.1"/>
    <property type="molecule type" value="Genomic_DNA"/>
</dbReference>
<evidence type="ECO:0000313" key="1">
    <source>
        <dbReference type="EMBL" id="MCH7321782.1"/>
    </source>
</evidence>
<protein>
    <submittedName>
        <fullName evidence="1">Uncharacterized protein</fullName>
    </submittedName>
</protein>
<dbReference type="RefSeq" id="WP_241368836.1">
    <property type="nucleotide sequence ID" value="NZ_JAKZFC010000002.1"/>
</dbReference>
<proteinExistence type="predicted"/>
<reference evidence="1 2" key="1">
    <citation type="submission" date="2022-03" db="EMBL/GenBank/DDBJ databases">
        <authorList>
            <person name="Jo J.-H."/>
            <person name="Im W.-T."/>
        </authorList>
    </citation>
    <scope>NUCLEOTIDE SEQUENCE [LARGE SCALE GENOMIC DNA]</scope>
    <source>
        <strain evidence="1 2">MA9</strain>
    </source>
</reference>
<accession>A0ABS9UBQ5</accession>
<organism evidence="1 2">
    <name type="scientific">Solibacillus palustris</name>
    <dbReference type="NCBI Taxonomy" id="2908203"/>
    <lineage>
        <taxon>Bacteria</taxon>
        <taxon>Bacillati</taxon>
        <taxon>Bacillota</taxon>
        <taxon>Bacilli</taxon>
        <taxon>Bacillales</taxon>
        <taxon>Caryophanaceae</taxon>
        <taxon>Solibacillus</taxon>
    </lineage>
</organism>
<keyword evidence="2" id="KW-1185">Reference proteome</keyword>
<name>A0ABS9UBQ5_9BACL</name>
<gene>
    <name evidence="1" type="ORF">LZ480_07730</name>
</gene>